<gene>
    <name evidence="2" type="ORF">C8N43_1849</name>
</gene>
<dbReference type="RefSeq" id="WP_107845307.1">
    <property type="nucleotide sequence ID" value="NZ_QBKS01000001.1"/>
</dbReference>
<evidence type="ECO:0000256" key="1">
    <source>
        <dbReference type="SAM" id="Phobius"/>
    </source>
</evidence>
<dbReference type="AlphaFoldDB" id="A0A2T6BM73"/>
<sequence length="125" mass="13984">MSWPHFSTVTYWGLAAIFVVGVILATGSAFAETSPTHWRFPLWWLALAGTHLARLPVVPLIWLAFLFDAADGFMLFLYAAQPGADPFSLLVVLSPLIILALTVFIWWRGQYSRLSRSKGDPHVQL</sequence>
<feature type="transmembrane region" description="Helical" evidence="1">
    <location>
        <begin position="42"/>
        <end position="67"/>
    </location>
</feature>
<reference evidence="2 3" key="1">
    <citation type="submission" date="2018-04" db="EMBL/GenBank/DDBJ databases">
        <title>Genomic Encyclopedia of Archaeal and Bacterial Type Strains, Phase II (KMG-II): from individual species to whole genera.</title>
        <authorList>
            <person name="Goeker M."/>
        </authorList>
    </citation>
    <scope>NUCLEOTIDE SEQUENCE [LARGE SCALE GENOMIC DNA]</scope>
    <source>
        <strain evidence="2 3">DSM 100977</strain>
    </source>
</reference>
<comment type="caution">
    <text evidence="2">The sequence shown here is derived from an EMBL/GenBank/DDBJ whole genome shotgun (WGS) entry which is preliminary data.</text>
</comment>
<proteinExistence type="predicted"/>
<keyword evidence="1" id="KW-0812">Transmembrane</keyword>
<keyword evidence="1" id="KW-1133">Transmembrane helix</keyword>
<feature type="transmembrane region" description="Helical" evidence="1">
    <location>
        <begin position="87"/>
        <end position="107"/>
    </location>
</feature>
<protein>
    <submittedName>
        <fullName evidence="2">Uncharacterized protein</fullName>
    </submittedName>
</protein>
<name>A0A2T6BM73_9RHOB</name>
<evidence type="ECO:0000313" key="3">
    <source>
        <dbReference type="Proteomes" id="UP000243978"/>
    </source>
</evidence>
<organism evidence="2 3">
    <name type="scientific">Litoreibacter ponti</name>
    <dbReference type="NCBI Taxonomy" id="1510457"/>
    <lineage>
        <taxon>Bacteria</taxon>
        <taxon>Pseudomonadati</taxon>
        <taxon>Pseudomonadota</taxon>
        <taxon>Alphaproteobacteria</taxon>
        <taxon>Rhodobacterales</taxon>
        <taxon>Roseobacteraceae</taxon>
        <taxon>Litoreibacter</taxon>
    </lineage>
</organism>
<dbReference type="Proteomes" id="UP000243978">
    <property type="component" value="Unassembled WGS sequence"/>
</dbReference>
<keyword evidence="1" id="KW-0472">Membrane</keyword>
<feature type="transmembrane region" description="Helical" evidence="1">
    <location>
        <begin position="12"/>
        <end position="30"/>
    </location>
</feature>
<keyword evidence="3" id="KW-1185">Reference proteome</keyword>
<dbReference type="EMBL" id="QBKS01000001">
    <property type="protein sequence ID" value="PTX57183.1"/>
    <property type="molecule type" value="Genomic_DNA"/>
</dbReference>
<evidence type="ECO:0000313" key="2">
    <source>
        <dbReference type="EMBL" id="PTX57183.1"/>
    </source>
</evidence>
<accession>A0A2T6BM73</accession>